<comment type="caution">
    <text evidence="5">The sequence shown here is derived from an EMBL/GenBank/DDBJ whole genome shotgun (WGS) entry which is preliminary data.</text>
</comment>
<dbReference type="PANTHER" id="PTHR47893:SF1">
    <property type="entry name" value="REGULATORY PROTEIN PCHR"/>
    <property type="match status" value="1"/>
</dbReference>
<dbReference type="InterPro" id="IPR053142">
    <property type="entry name" value="PchR_regulatory_protein"/>
</dbReference>
<feature type="domain" description="HTH araC/xylS-type" evidence="4">
    <location>
        <begin position="240"/>
        <end position="338"/>
    </location>
</feature>
<evidence type="ECO:0000313" key="6">
    <source>
        <dbReference type="Proteomes" id="UP001366060"/>
    </source>
</evidence>
<sequence>MKCKGTLKQTLLKGTLIRTIGGLKQKTIFSDSHSNANNTDKNKPSLALIEGDLISYQVDNSFILYGGKTKELVDFQVLTTAKKSLCITILLAGKLDFGYDDLNFLYDGEEQQRGVVVSLTRAVSFRRTLYKGNEVAKLNIILPHQWIEDRIRCNDNFSQFISQHLANFELKLTTQILALTTDIIKSSAPSTVIEQMNLESLTQQLLIQVFMQLNDATSVINQLESTRLVNESTEYDPVLNTLMSYIEANLSLELSVSHLAKFSAMSVSSLQHKFKSSLGISVLSYIRRRRLNIAKKQLEAGLITISEAAYNAGYRHPSNFTSAFKKVFGIPPQDLILKADQV</sequence>
<evidence type="ECO:0000259" key="4">
    <source>
        <dbReference type="PROSITE" id="PS01124"/>
    </source>
</evidence>
<dbReference type="SUPFAM" id="SSF46689">
    <property type="entry name" value="Homeodomain-like"/>
    <property type="match status" value="2"/>
</dbReference>
<evidence type="ECO:0000256" key="1">
    <source>
        <dbReference type="ARBA" id="ARBA00023015"/>
    </source>
</evidence>
<name>A0ABU9HA70_9GAMM</name>
<dbReference type="SMART" id="SM00342">
    <property type="entry name" value="HTH_ARAC"/>
    <property type="match status" value="1"/>
</dbReference>
<dbReference type="PROSITE" id="PS00041">
    <property type="entry name" value="HTH_ARAC_FAMILY_1"/>
    <property type="match status" value="1"/>
</dbReference>
<keyword evidence="6" id="KW-1185">Reference proteome</keyword>
<gene>
    <name evidence="5" type="ORF">V6255_06000</name>
</gene>
<evidence type="ECO:0000313" key="5">
    <source>
        <dbReference type="EMBL" id="MEL0658691.1"/>
    </source>
</evidence>
<organism evidence="5 6">
    <name type="scientific">Psychromonas arctica</name>
    <dbReference type="NCBI Taxonomy" id="168275"/>
    <lineage>
        <taxon>Bacteria</taxon>
        <taxon>Pseudomonadati</taxon>
        <taxon>Pseudomonadota</taxon>
        <taxon>Gammaproteobacteria</taxon>
        <taxon>Alteromonadales</taxon>
        <taxon>Psychromonadaceae</taxon>
        <taxon>Psychromonas</taxon>
    </lineage>
</organism>
<dbReference type="RefSeq" id="WP_341627333.1">
    <property type="nucleotide sequence ID" value="NZ_JBAKBA010000010.1"/>
</dbReference>
<keyword evidence="1" id="KW-0805">Transcription regulation</keyword>
<keyword evidence="2" id="KW-0238">DNA-binding</keyword>
<dbReference type="Gene3D" id="1.10.10.60">
    <property type="entry name" value="Homeodomain-like"/>
    <property type="match status" value="2"/>
</dbReference>
<dbReference type="EMBL" id="JBAKBA010000010">
    <property type="protein sequence ID" value="MEL0658691.1"/>
    <property type="molecule type" value="Genomic_DNA"/>
</dbReference>
<dbReference type="Pfam" id="PF12833">
    <property type="entry name" value="HTH_18"/>
    <property type="match status" value="1"/>
</dbReference>
<evidence type="ECO:0000256" key="3">
    <source>
        <dbReference type="ARBA" id="ARBA00023163"/>
    </source>
</evidence>
<dbReference type="Proteomes" id="UP001366060">
    <property type="component" value="Unassembled WGS sequence"/>
</dbReference>
<reference evidence="5 6" key="1">
    <citation type="submission" date="2024-02" db="EMBL/GenBank/DDBJ databases">
        <title>Bacteria isolated from the canopy kelp, Nereocystis luetkeana.</title>
        <authorList>
            <person name="Pfister C.A."/>
            <person name="Younker I.T."/>
            <person name="Light S.H."/>
        </authorList>
    </citation>
    <scope>NUCLEOTIDE SEQUENCE [LARGE SCALE GENOMIC DNA]</scope>
    <source>
        <strain evidence="5 6">TI.2.07</strain>
    </source>
</reference>
<dbReference type="PROSITE" id="PS01124">
    <property type="entry name" value="HTH_ARAC_FAMILY_2"/>
    <property type="match status" value="1"/>
</dbReference>
<keyword evidence="3" id="KW-0804">Transcription</keyword>
<accession>A0ABU9HA70</accession>
<protein>
    <submittedName>
        <fullName evidence="5">AraC family transcriptional regulator</fullName>
    </submittedName>
</protein>
<dbReference type="PANTHER" id="PTHR47893">
    <property type="entry name" value="REGULATORY PROTEIN PCHR"/>
    <property type="match status" value="1"/>
</dbReference>
<dbReference type="InterPro" id="IPR018062">
    <property type="entry name" value="HTH_AraC-typ_CS"/>
</dbReference>
<proteinExistence type="predicted"/>
<evidence type="ECO:0000256" key="2">
    <source>
        <dbReference type="ARBA" id="ARBA00023125"/>
    </source>
</evidence>
<dbReference type="InterPro" id="IPR009057">
    <property type="entry name" value="Homeodomain-like_sf"/>
</dbReference>
<dbReference type="InterPro" id="IPR018060">
    <property type="entry name" value="HTH_AraC"/>
</dbReference>